<evidence type="ECO:0000313" key="2">
    <source>
        <dbReference type="Proteomes" id="UP000053480"/>
    </source>
</evidence>
<protein>
    <submittedName>
        <fullName evidence="1">Glycosyltransferase family 2 protein</fullName>
    </submittedName>
</protein>
<name>A0ACC6TMX9_9CREN</name>
<dbReference type="Proteomes" id="UP000053480">
    <property type="component" value="Unassembled WGS sequence"/>
</dbReference>
<gene>
    <name evidence="1" type="ORF">TQ35_0003190</name>
</gene>
<proteinExistence type="predicted"/>
<evidence type="ECO:0000313" key="1">
    <source>
        <dbReference type="EMBL" id="MEW9491192.1"/>
    </source>
</evidence>
<reference evidence="1" key="1">
    <citation type="submission" date="2024-07" db="EMBL/GenBank/DDBJ databases">
        <title>Metagenome and Metagenome-Assembled Genomes of Archaea from a hot spring from the geothermal field of Los Azufres, Mexico.</title>
        <authorList>
            <person name="Marin-Paredes R."/>
            <person name="Martinez-Romero E."/>
            <person name="Servin-Garciduenas L.E."/>
        </authorList>
    </citation>
    <scope>NUCLEOTIDE SEQUENCE</scope>
    <source>
        <strain evidence="1">AZ1-454</strain>
    </source>
</reference>
<comment type="caution">
    <text evidence="1">The sequence shown here is derived from an EMBL/GenBank/DDBJ whole genome shotgun (WGS) entry which is preliminary data.</text>
</comment>
<organism evidence="1 2">
    <name type="scientific">Candidatus Aramenus sulfurataquae</name>
    <dbReference type="NCBI Taxonomy" id="1326980"/>
    <lineage>
        <taxon>Archaea</taxon>
        <taxon>Thermoproteota</taxon>
        <taxon>Thermoprotei</taxon>
        <taxon>Sulfolobales</taxon>
        <taxon>Sulfolobaceae</taxon>
        <taxon>Candidatus Aramenus</taxon>
    </lineage>
</organism>
<sequence>MLLDTLIALPVLLDLGLLYQIWKERDFFKNFGSFHAFASVIVPVKGIDNGLEDNVKSLLSQEYPDPYEVIYVVEEDDPVQEVLKKFNVKVVKAEDLCDKCSGKIRAQLTGLKYAKGNVIVFADSDTRFHRNWLRELVAPLGAYMASTTFSIAKPARLTLNNVLRAGFWTLGFESQALGGTFLWGGSMAFKREFFDEEVIKELSREWCDDCTLTRIVKRRGGKIALVGRAEPLNVYDEKDLWKWAERQVITVRVYSRRGAKAFLLIGAYFVLLLALLFVTLSLVYVSPYFLWIVKNLLRTRRREALLPSIASVPGVVFAWLVLIASWRKKEVVWRGRVYQITPSSP</sequence>
<accession>A0ACC6TMX9</accession>
<dbReference type="EMBL" id="JZWS03000003">
    <property type="protein sequence ID" value="MEW9491192.1"/>
    <property type="molecule type" value="Genomic_DNA"/>
</dbReference>